<evidence type="ECO:0000313" key="1">
    <source>
        <dbReference type="EMBL" id="BDM74925.1"/>
    </source>
</evidence>
<dbReference type="RefSeq" id="WP_261958341.1">
    <property type="nucleotide sequence ID" value="NZ_AP026074.1"/>
</dbReference>
<keyword evidence="2" id="KW-1185">Reference proteome</keyword>
<gene>
    <name evidence="1" type="ORF">HEK616_84120</name>
</gene>
<protein>
    <recommendedName>
        <fullName evidence="3">PqqD family protein</fullName>
    </recommendedName>
</protein>
<evidence type="ECO:0008006" key="3">
    <source>
        <dbReference type="Google" id="ProtNLM"/>
    </source>
</evidence>
<name>A0ABM8A8R2_STRNI</name>
<dbReference type="Proteomes" id="UP001059597">
    <property type="component" value="Plasmid SNP1"/>
</dbReference>
<sequence length="97" mass="10975">MLTPPDHIHWARCDGATAVLDLHADQWKMFYGDGARIWDAITLRGSIDGLAEEIAIPTGGDLTATRSAIIAYIEQLCAMGLLVMDRPPKRTRWWRRR</sequence>
<organism evidence="1 2">
    <name type="scientific">Streptomyces nigrescens</name>
    <dbReference type="NCBI Taxonomy" id="1920"/>
    <lineage>
        <taxon>Bacteria</taxon>
        <taxon>Bacillati</taxon>
        <taxon>Actinomycetota</taxon>
        <taxon>Actinomycetes</taxon>
        <taxon>Kitasatosporales</taxon>
        <taxon>Streptomycetaceae</taxon>
        <taxon>Streptomyces</taxon>
    </lineage>
</organism>
<accession>A0ABM8A8R2</accession>
<keyword evidence="1" id="KW-0614">Plasmid</keyword>
<reference evidence="1" key="1">
    <citation type="submission" date="2022-06" db="EMBL/GenBank/DDBJ databases">
        <title>Complete genome sequence of Streptomyces nigrescens HEK616.</title>
        <authorList>
            <person name="Asamizu S."/>
            <person name="Onaka H."/>
        </authorList>
    </citation>
    <scope>NUCLEOTIDE SEQUENCE</scope>
    <source>
        <strain evidence="1">HEK616</strain>
        <plasmid evidence="1">SNP1</plasmid>
    </source>
</reference>
<evidence type="ECO:0000313" key="2">
    <source>
        <dbReference type="Proteomes" id="UP001059597"/>
    </source>
</evidence>
<dbReference type="EMBL" id="AP026074">
    <property type="protein sequence ID" value="BDM74925.1"/>
    <property type="molecule type" value="Genomic_DNA"/>
</dbReference>
<proteinExistence type="predicted"/>
<geneLocation type="plasmid" evidence="1 2">
    <name>SNP1</name>
</geneLocation>